<organism evidence="2 3">
    <name type="scientific">Herbidospora galbida</name>
    <dbReference type="NCBI Taxonomy" id="2575442"/>
    <lineage>
        <taxon>Bacteria</taxon>
        <taxon>Bacillati</taxon>
        <taxon>Actinomycetota</taxon>
        <taxon>Actinomycetes</taxon>
        <taxon>Streptosporangiales</taxon>
        <taxon>Streptosporangiaceae</taxon>
        <taxon>Herbidospora</taxon>
    </lineage>
</organism>
<keyword evidence="3" id="KW-1185">Reference proteome</keyword>
<dbReference type="AlphaFoldDB" id="A0A4U3M523"/>
<keyword evidence="1" id="KW-0812">Transmembrane</keyword>
<sequence>MIVPLVLTALLSGGVSITIENGVTELSGRVEYTVQVVNREPRPVQADVRIAFPPGLANLRAEGATLSTNYAGWEALLPTGTSTFRLSGRADGGRPSDAVAATACVYLENPTRPEVCASDIDTIGVKGDWSVLGVVALLMALTGGAGAAYLLLRTRRTVTELATPSDREPERV</sequence>
<reference evidence="2 3" key="1">
    <citation type="submission" date="2019-04" db="EMBL/GenBank/DDBJ databases">
        <title>Herbidospora sp. NEAU-GS14.nov., a novel actinomycete isolated from soil.</title>
        <authorList>
            <person name="Han L."/>
        </authorList>
    </citation>
    <scope>NUCLEOTIDE SEQUENCE [LARGE SCALE GENOMIC DNA]</scope>
    <source>
        <strain evidence="2 3">NEAU-GS14</strain>
    </source>
</reference>
<name>A0A4U3M523_9ACTN</name>
<dbReference type="OrthoDB" id="3535225at2"/>
<evidence type="ECO:0000313" key="3">
    <source>
        <dbReference type="Proteomes" id="UP000308705"/>
    </source>
</evidence>
<accession>A0A4U3M523</accession>
<dbReference type="EMBL" id="SZQA01000039">
    <property type="protein sequence ID" value="TKK83948.1"/>
    <property type="molecule type" value="Genomic_DNA"/>
</dbReference>
<dbReference type="Proteomes" id="UP000308705">
    <property type="component" value="Unassembled WGS sequence"/>
</dbReference>
<keyword evidence="1" id="KW-0472">Membrane</keyword>
<comment type="caution">
    <text evidence="2">The sequence shown here is derived from an EMBL/GenBank/DDBJ whole genome shotgun (WGS) entry which is preliminary data.</text>
</comment>
<protein>
    <recommendedName>
        <fullName evidence="4">DUF11 domain-containing protein</fullName>
    </recommendedName>
</protein>
<dbReference type="RefSeq" id="WP_137250755.1">
    <property type="nucleotide sequence ID" value="NZ_SZQA01000039.1"/>
</dbReference>
<proteinExistence type="predicted"/>
<keyword evidence="1" id="KW-1133">Transmembrane helix</keyword>
<evidence type="ECO:0000313" key="2">
    <source>
        <dbReference type="EMBL" id="TKK83948.1"/>
    </source>
</evidence>
<feature type="transmembrane region" description="Helical" evidence="1">
    <location>
        <begin position="129"/>
        <end position="152"/>
    </location>
</feature>
<evidence type="ECO:0000256" key="1">
    <source>
        <dbReference type="SAM" id="Phobius"/>
    </source>
</evidence>
<evidence type="ECO:0008006" key="4">
    <source>
        <dbReference type="Google" id="ProtNLM"/>
    </source>
</evidence>
<gene>
    <name evidence="2" type="ORF">FDA94_31790</name>
</gene>